<protein>
    <submittedName>
        <fullName evidence="9">Phosphatidic acid phosphatase type 2/haloperoxidase</fullName>
    </submittedName>
</protein>
<dbReference type="PANTHER" id="PTHR10165:SF35">
    <property type="entry name" value="RE23632P"/>
    <property type="match status" value="1"/>
</dbReference>
<keyword evidence="3 7" id="KW-0812">Transmembrane</keyword>
<dbReference type="InterPro" id="IPR043216">
    <property type="entry name" value="PAP-like"/>
</dbReference>
<evidence type="ECO:0000256" key="4">
    <source>
        <dbReference type="ARBA" id="ARBA00022989"/>
    </source>
</evidence>
<dbReference type="Gene3D" id="1.20.144.10">
    <property type="entry name" value="Phosphatidic acid phosphatase type 2/haloperoxidase"/>
    <property type="match status" value="1"/>
</dbReference>
<proteinExistence type="inferred from homology"/>
<dbReference type="STRING" id="71784.A0A1Y2B2R4"/>
<keyword evidence="9" id="KW-0560">Oxidoreductase</keyword>
<dbReference type="OrthoDB" id="8907274at2759"/>
<dbReference type="InterPro" id="IPR000326">
    <property type="entry name" value="PAP2/HPO"/>
</dbReference>
<keyword evidence="4 7" id="KW-1133">Transmembrane helix</keyword>
<evidence type="ECO:0000256" key="6">
    <source>
        <dbReference type="SAM" id="MobiDB-lite"/>
    </source>
</evidence>
<feature type="region of interest" description="Disordered" evidence="6">
    <location>
        <begin position="321"/>
        <end position="388"/>
    </location>
</feature>
<dbReference type="InterPro" id="IPR036938">
    <property type="entry name" value="PAP2/HPO_sf"/>
</dbReference>
<dbReference type="Pfam" id="PF01569">
    <property type="entry name" value="PAP2"/>
    <property type="match status" value="1"/>
</dbReference>
<feature type="compositionally biased region" description="Basic and acidic residues" evidence="6">
    <location>
        <begin position="374"/>
        <end position="388"/>
    </location>
</feature>
<feature type="transmembrane region" description="Helical" evidence="7">
    <location>
        <begin position="273"/>
        <end position="291"/>
    </location>
</feature>
<evidence type="ECO:0000256" key="7">
    <source>
        <dbReference type="SAM" id="Phobius"/>
    </source>
</evidence>
<feature type="transmembrane region" description="Helical" evidence="7">
    <location>
        <begin position="113"/>
        <end position="136"/>
    </location>
</feature>
<feature type="transmembrane region" description="Helical" evidence="7">
    <location>
        <begin position="66"/>
        <end position="86"/>
    </location>
</feature>
<dbReference type="CDD" id="cd03390">
    <property type="entry name" value="PAP2_containing_1_like"/>
    <property type="match status" value="1"/>
</dbReference>
<dbReference type="GO" id="GO:0006644">
    <property type="term" value="P:phospholipid metabolic process"/>
    <property type="evidence" value="ECO:0007669"/>
    <property type="project" value="InterPro"/>
</dbReference>
<evidence type="ECO:0000256" key="5">
    <source>
        <dbReference type="ARBA" id="ARBA00023136"/>
    </source>
</evidence>
<dbReference type="FunFam" id="1.20.144.10:FF:000017">
    <property type="entry name" value="Diacylglycerol pyrophosphate phosphatase 1"/>
    <property type="match status" value="1"/>
</dbReference>
<feature type="transmembrane region" description="Helical" evidence="7">
    <location>
        <begin position="246"/>
        <end position="267"/>
    </location>
</feature>
<comment type="caution">
    <text evidence="9">The sequence shown here is derived from an EMBL/GenBank/DDBJ whole genome shotgun (WGS) entry which is preliminary data.</text>
</comment>
<accession>A0A1Y2B2R4</accession>
<dbReference type="GO" id="GO:0004601">
    <property type="term" value="F:peroxidase activity"/>
    <property type="evidence" value="ECO:0007669"/>
    <property type="project" value="UniProtKB-KW"/>
</dbReference>
<evidence type="ECO:0000259" key="8">
    <source>
        <dbReference type="SMART" id="SM00014"/>
    </source>
</evidence>
<dbReference type="AlphaFoldDB" id="A0A1Y2B2R4"/>
<keyword evidence="10" id="KW-1185">Reference proteome</keyword>
<sequence length="388" mass="43665">MILCPTCRDFVIAVQLSILCCYSICCFVSFPPSVYLAIQETFNMDIKLPWNKSLPTSEASRRWRIVWSYLPDWCLTIFLWGIFYLLDTIDGYRRLFSVTDTSLAHPFAHHERIPIWLLIVLCGIVPGVLIIIVGGLFRRSLWDVHSGILGLILSLGLSETFTDIIKITVGRPRPDLFDRCQLPSDLTSDPTHGLTSWTACTRTDLLNDGFRSFPSGHSSFSWCGMWFLILYMAAKMRVYNRLGYTYKSWLLLAPLSCASLVAVSRTMDYRHHATDVIAGAIIGILTGWWGYRQYYPPLSHPQSYKPYAPRIPKPAELPLHHRHSMEGTNTPFLSPEQQQQQQTRSPLPGSFDGNGNGSSGAMGNDRGLGGMGNDHGEDAETVPRDNTV</sequence>
<feature type="transmembrane region" description="Helical" evidence="7">
    <location>
        <begin position="12"/>
        <end position="38"/>
    </location>
</feature>
<evidence type="ECO:0000256" key="1">
    <source>
        <dbReference type="ARBA" id="ARBA00004141"/>
    </source>
</evidence>
<comment type="similarity">
    <text evidence="2">Belongs to the PA-phosphatase related phosphoesterase family.</text>
</comment>
<keyword evidence="5 7" id="KW-0472">Membrane</keyword>
<dbReference type="GO" id="GO:0016020">
    <property type="term" value="C:membrane"/>
    <property type="evidence" value="ECO:0007669"/>
    <property type="project" value="UniProtKB-SubCell"/>
</dbReference>
<evidence type="ECO:0000256" key="2">
    <source>
        <dbReference type="ARBA" id="ARBA00008816"/>
    </source>
</evidence>
<feature type="compositionally biased region" description="Gly residues" evidence="6">
    <location>
        <begin position="352"/>
        <end position="373"/>
    </location>
</feature>
<dbReference type="EMBL" id="MCFC01000027">
    <property type="protein sequence ID" value="ORY29111.1"/>
    <property type="molecule type" value="Genomic_DNA"/>
</dbReference>
<keyword evidence="9" id="KW-0575">Peroxidase</keyword>
<comment type="subcellular location">
    <subcellularLocation>
        <location evidence="1">Membrane</location>
        <topology evidence="1">Multi-pass membrane protein</topology>
    </subcellularLocation>
</comment>
<gene>
    <name evidence="9" type="ORF">BCR39DRAFT_532642</name>
</gene>
<evidence type="ECO:0000313" key="10">
    <source>
        <dbReference type="Proteomes" id="UP000193986"/>
    </source>
</evidence>
<dbReference type="SUPFAM" id="SSF48317">
    <property type="entry name" value="Acid phosphatase/Vanadium-dependent haloperoxidase"/>
    <property type="match status" value="1"/>
</dbReference>
<dbReference type="SMART" id="SM00014">
    <property type="entry name" value="acidPPc"/>
    <property type="match status" value="1"/>
</dbReference>
<name>A0A1Y2B2R4_9TREE</name>
<feature type="domain" description="Phosphatidic acid phosphatase type 2/haloperoxidase" evidence="8">
    <location>
        <begin position="149"/>
        <end position="291"/>
    </location>
</feature>
<dbReference type="Proteomes" id="UP000193986">
    <property type="component" value="Unassembled WGS sequence"/>
</dbReference>
<dbReference type="FunCoup" id="A0A1Y2B2R4">
    <property type="interactions" value="57"/>
</dbReference>
<dbReference type="InParanoid" id="A0A1Y2B2R4"/>
<dbReference type="GO" id="GO:0008195">
    <property type="term" value="F:phosphatidate phosphatase activity"/>
    <property type="evidence" value="ECO:0007669"/>
    <property type="project" value="TreeGrafter"/>
</dbReference>
<reference evidence="9 10" key="1">
    <citation type="submission" date="2016-07" db="EMBL/GenBank/DDBJ databases">
        <title>Pervasive Adenine N6-methylation of Active Genes in Fungi.</title>
        <authorList>
            <consortium name="DOE Joint Genome Institute"/>
            <person name="Mondo S.J."/>
            <person name="Dannebaum R.O."/>
            <person name="Kuo R.C."/>
            <person name="Labutti K."/>
            <person name="Haridas S."/>
            <person name="Kuo A."/>
            <person name="Salamov A."/>
            <person name="Ahrendt S.R."/>
            <person name="Lipzen A."/>
            <person name="Sullivan W."/>
            <person name="Andreopoulos W.B."/>
            <person name="Clum A."/>
            <person name="Lindquist E."/>
            <person name="Daum C."/>
            <person name="Ramamoorthy G.K."/>
            <person name="Gryganskyi A."/>
            <person name="Culley D."/>
            <person name="Magnuson J.K."/>
            <person name="James T.Y."/>
            <person name="O'Malley M.A."/>
            <person name="Stajich J.E."/>
            <person name="Spatafora J.W."/>
            <person name="Visel A."/>
            <person name="Grigoriev I.V."/>
        </authorList>
    </citation>
    <scope>NUCLEOTIDE SEQUENCE [LARGE SCALE GENOMIC DNA]</scope>
    <source>
        <strain evidence="9 10">68-887.2</strain>
    </source>
</reference>
<evidence type="ECO:0000313" key="9">
    <source>
        <dbReference type="EMBL" id="ORY29111.1"/>
    </source>
</evidence>
<feature type="compositionally biased region" description="Polar residues" evidence="6">
    <location>
        <begin position="326"/>
        <end position="336"/>
    </location>
</feature>
<dbReference type="GO" id="GO:0046839">
    <property type="term" value="P:phospholipid dephosphorylation"/>
    <property type="evidence" value="ECO:0007669"/>
    <property type="project" value="TreeGrafter"/>
</dbReference>
<evidence type="ECO:0000256" key="3">
    <source>
        <dbReference type="ARBA" id="ARBA00022692"/>
    </source>
</evidence>
<dbReference type="PANTHER" id="PTHR10165">
    <property type="entry name" value="LIPID PHOSPHATE PHOSPHATASE"/>
    <property type="match status" value="1"/>
</dbReference>
<organism evidence="9 10">
    <name type="scientific">Naematelia encephala</name>
    <dbReference type="NCBI Taxonomy" id="71784"/>
    <lineage>
        <taxon>Eukaryota</taxon>
        <taxon>Fungi</taxon>
        <taxon>Dikarya</taxon>
        <taxon>Basidiomycota</taxon>
        <taxon>Agaricomycotina</taxon>
        <taxon>Tremellomycetes</taxon>
        <taxon>Tremellales</taxon>
        <taxon>Naemateliaceae</taxon>
        <taxon>Naematelia</taxon>
    </lineage>
</organism>